<dbReference type="Pfam" id="PF00076">
    <property type="entry name" value="RRM_1"/>
    <property type="match status" value="1"/>
</dbReference>
<dbReference type="InterPro" id="IPR012677">
    <property type="entry name" value="Nucleotide-bd_a/b_plait_sf"/>
</dbReference>
<dbReference type="CDD" id="cd00590">
    <property type="entry name" value="RRM_SF"/>
    <property type="match status" value="1"/>
</dbReference>
<accession>A0A5B0QP96</accession>
<proteinExistence type="predicted"/>
<dbReference type="OrthoDB" id="5374349at2759"/>
<dbReference type="PROSITE" id="PS50102">
    <property type="entry name" value="RRM"/>
    <property type="match status" value="1"/>
</dbReference>
<comment type="caution">
    <text evidence="3">The sequence shown here is derived from an EMBL/GenBank/DDBJ whole genome shotgun (WGS) entry which is preliminary data.</text>
</comment>
<dbReference type="EMBL" id="VSWC01000014">
    <property type="protein sequence ID" value="KAA1114980.1"/>
    <property type="molecule type" value="Genomic_DNA"/>
</dbReference>
<keyword evidence="4" id="KW-1185">Reference proteome</keyword>
<reference evidence="3 4" key="1">
    <citation type="submission" date="2019-05" db="EMBL/GenBank/DDBJ databases">
        <title>Emergence of the Ug99 lineage of the wheat stem rust pathogen through somatic hybridization.</title>
        <authorList>
            <person name="Li F."/>
            <person name="Upadhyaya N.M."/>
            <person name="Sperschneider J."/>
            <person name="Matny O."/>
            <person name="Nguyen-Phuc H."/>
            <person name="Mago R."/>
            <person name="Raley C."/>
            <person name="Miller M.E."/>
            <person name="Silverstein K.A.T."/>
            <person name="Henningsen E."/>
            <person name="Hirsch C.D."/>
            <person name="Visser B."/>
            <person name="Pretorius Z.A."/>
            <person name="Steffenson B.J."/>
            <person name="Schwessinger B."/>
            <person name="Dodds P.N."/>
            <person name="Figueroa M."/>
        </authorList>
    </citation>
    <scope>NUCLEOTIDE SEQUENCE [LARGE SCALE GENOMIC DNA]</scope>
    <source>
        <strain evidence="3">21-0</strain>
    </source>
</reference>
<evidence type="ECO:0000313" key="4">
    <source>
        <dbReference type="Proteomes" id="UP000324748"/>
    </source>
</evidence>
<evidence type="ECO:0000259" key="2">
    <source>
        <dbReference type="PROSITE" id="PS50102"/>
    </source>
</evidence>
<feature type="domain" description="RRM" evidence="2">
    <location>
        <begin position="19"/>
        <end position="95"/>
    </location>
</feature>
<dbReference type="InterPro" id="IPR035979">
    <property type="entry name" value="RBD_domain_sf"/>
</dbReference>
<name>A0A5B0QP96_PUCGR</name>
<dbReference type="SUPFAM" id="SSF54928">
    <property type="entry name" value="RNA-binding domain, RBD"/>
    <property type="match status" value="1"/>
</dbReference>
<protein>
    <recommendedName>
        <fullName evidence="2">RRM domain-containing protein</fullName>
    </recommendedName>
</protein>
<sequence length="108" mass="11625">MPTNGDIAPLRYFHACQPWPILLNNLAPGTSAGDLCAALATYGEIIHCFVLVPTTSTVLAAFIHFADRGTAAEAAKDLHGAHADGVTLEARLMSRQEQESLILLRRID</sequence>
<organism evidence="3 4">
    <name type="scientific">Puccinia graminis f. sp. tritici</name>
    <dbReference type="NCBI Taxonomy" id="56615"/>
    <lineage>
        <taxon>Eukaryota</taxon>
        <taxon>Fungi</taxon>
        <taxon>Dikarya</taxon>
        <taxon>Basidiomycota</taxon>
        <taxon>Pucciniomycotina</taxon>
        <taxon>Pucciniomycetes</taxon>
        <taxon>Pucciniales</taxon>
        <taxon>Pucciniaceae</taxon>
        <taxon>Puccinia</taxon>
    </lineage>
</organism>
<dbReference type="GO" id="GO:0003723">
    <property type="term" value="F:RNA binding"/>
    <property type="evidence" value="ECO:0007669"/>
    <property type="project" value="UniProtKB-UniRule"/>
</dbReference>
<dbReference type="Proteomes" id="UP000324748">
    <property type="component" value="Unassembled WGS sequence"/>
</dbReference>
<dbReference type="AlphaFoldDB" id="A0A5B0QP96"/>
<dbReference type="Gene3D" id="3.30.70.330">
    <property type="match status" value="1"/>
</dbReference>
<evidence type="ECO:0000313" key="3">
    <source>
        <dbReference type="EMBL" id="KAA1114980.1"/>
    </source>
</evidence>
<gene>
    <name evidence="3" type="ORF">PGT21_028650</name>
</gene>
<dbReference type="InterPro" id="IPR000504">
    <property type="entry name" value="RRM_dom"/>
</dbReference>
<evidence type="ECO:0000256" key="1">
    <source>
        <dbReference type="PROSITE-ProRule" id="PRU00176"/>
    </source>
</evidence>
<keyword evidence="1" id="KW-0694">RNA-binding</keyword>